<dbReference type="EMBL" id="NMUH01002231">
    <property type="protein sequence ID" value="MQL98739.1"/>
    <property type="molecule type" value="Genomic_DNA"/>
</dbReference>
<sequence>MGRRRLAPSRLGRDATIRLVLNRRGFLNNPGQAELQRVLLGRGERSCGFPGGFRRGSLRVGVFSPREARVKRKKHRGIAVLRILHGGSTTPTMVTSPVGCPRFSVSQAISSGLVPFTASVLVYGLLELGEFPTEPVTSEAHPYSPQVKVKRKFHYRLPVQGRVVAVLG</sequence>
<proteinExistence type="predicted"/>
<dbReference type="Proteomes" id="UP000652761">
    <property type="component" value="Unassembled WGS sequence"/>
</dbReference>
<evidence type="ECO:0000313" key="1">
    <source>
        <dbReference type="EMBL" id="MQL98739.1"/>
    </source>
</evidence>
<gene>
    <name evidence="1" type="ORF">Taro_031458</name>
</gene>
<dbReference type="AlphaFoldDB" id="A0A843W6G3"/>
<organism evidence="1 2">
    <name type="scientific">Colocasia esculenta</name>
    <name type="common">Wild taro</name>
    <name type="synonym">Arum esculentum</name>
    <dbReference type="NCBI Taxonomy" id="4460"/>
    <lineage>
        <taxon>Eukaryota</taxon>
        <taxon>Viridiplantae</taxon>
        <taxon>Streptophyta</taxon>
        <taxon>Embryophyta</taxon>
        <taxon>Tracheophyta</taxon>
        <taxon>Spermatophyta</taxon>
        <taxon>Magnoliopsida</taxon>
        <taxon>Liliopsida</taxon>
        <taxon>Araceae</taxon>
        <taxon>Aroideae</taxon>
        <taxon>Colocasieae</taxon>
        <taxon>Colocasia</taxon>
    </lineage>
</organism>
<keyword evidence="2" id="KW-1185">Reference proteome</keyword>
<accession>A0A843W6G3</accession>
<protein>
    <submittedName>
        <fullName evidence="1">Uncharacterized protein</fullName>
    </submittedName>
</protein>
<comment type="caution">
    <text evidence="1">The sequence shown here is derived from an EMBL/GenBank/DDBJ whole genome shotgun (WGS) entry which is preliminary data.</text>
</comment>
<name>A0A843W6G3_COLES</name>
<evidence type="ECO:0000313" key="2">
    <source>
        <dbReference type="Proteomes" id="UP000652761"/>
    </source>
</evidence>
<reference evidence="1" key="1">
    <citation type="submission" date="2017-07" db="EMBL/GenBank/DDBJ databases">
        <title>Taro Niue Genome Assembly and Annotation.</title>
        <authorList>
            <person name="Atibalentja N."/>
            <person name="Keating K."/>
            <person name="Fields C.J."/>
        </authorList>
    </citation>
    <scope>NUCLEOTIDE SEQUENCE</scope>
    <source>
        <strain evidence="1">Niue_2</strain>
        <tissue evidence="1">Leaf</tissue>
    </source>
</reference>